<evidence type="ECO:0000256" key="2">
    <source>
        <dbReference type="ARBA" id="ARBA00023242"/>
    </source>
</evidence>
<dbReference type="PANTHER" id="PTHR37534">
    <property type="entry name" value="TRANSCRIPTIONAL ACTIVATOR PROTEIN UGA3"/>
    <property type="match status" value="1"/>
</dbReference>
<feature type="compositionally biased region" description="Low complexity" evidence="3">
    <location>
        <begin position="103"/>
        <end position="117"/>
    </location>
</feature>
<evidence type="ECO:0000256" key="1">
    <source>
        <dbReference type="ARBA" id="ARBA00004123"/>
    </source>
</evidence>
<protein>
    <recommendedName>
        <fullName evidence="6">Transcription factor domain-containing protein</fullName>
    </recommendedName>
</protein>
<sequence>MASEAAHLPSLVPKSSKGPNVPREDTARRKSASKSRNGMFVFVSQLRSCAIVGRKNSATPLVSAVKPCMLYPAAADASRVKQEERVTCGGYKKDIRFRPVERAPAPTAISPPTSAPTGKREASGTENTARFGEDQSGDDDPTRASGDTGPLSFWPWVEEDVSNIPLPDFDLSTLPWMDFSHLDFPSATDGNETLEQIMEEVSTDNGHGPEESLGSADNVNPDSFLRSPDSPSLDVPNFPFFQNIEIEADDREEVESLFHQECLTVLSIWEDRDRNPWRTMIWPMTQESKALYHAVAAMTFLMQSKYTPNARDKGLIHARKSTQQLAADLSNGEIQIDTALAATIALGFAEAWDFQKSSTGRTHIQGARILLQQSISQLQLSQPSDDAVSARLRFLANTWIYMDTLARLTSDCGPSLDSDLLHFFTDAGPLAIREELDPLMGYAASLFPIIGRVADLIATIRTRNQRRNSPIIISKGIELRHVIEDWSPAIDLEQVDKPTSNMIEAIQTAEAYRWATLLLLQEAVPELPSLVAYKELGQKTLVYLATIPSNSATINVHTYPLMVAATEAVEEEDREFVRDRWNIMRKRMVNGIIDRCEDVMEEVWRRRDAHFSEWLARNSPDPATFGFSPSSASGIAGLMGGSNKTSPGTCREKARSPTRRSTAHSDFPISIAFKKGVDPITRSGNVDYTVKGNLHWIEIMKERNWEVLLG</sequence>
<proteinExistence type="predicted"/>
<dbReference type="RefSeq" id="XP_056066882.1">
    <property type="nucleotide sequence ID" value="XM_056219755.1"/>
</dbReference>
<dbReference type="GO" id="GO:0005634">
    <property type="term" value="C:nucleus"/>
    <property type="evidence" value="ECO:0007669"/>
    <property type="project" value="UniProtKB-SubCell"/>
</dbReference>
<dbReference type="Proteomes" id="UP001140513">
    <property type="component" value="Unassembled WGS sequence"/>
</dbReference>
<dbReference type="EMBL" id="JAPEUX010000008">
    <property type="protein sequence ID" value="KAJ4347082.1"/>
    <property type="molecule type" value="Genomic_DNA"/>
</dbReference>
<dbReference type="PANTHER" id="PTHR37534:SF47">
    <property type="entry name" value="ZN(2)-C6 FUNGAL-TYPE DOMAIN-CONTAINING PROTEIN"/>
    <property type="match status" value="1"/>
</dbReference>
<dbReference type="GO" id="GO:0003700">
    <property type="term" value="F:DNA-binding transcription factor activity"/>
    <property type="evidence" value="ECO:0007669"/>
    <property type="project" value="TreeGrafter"/>
</dbReference>
<reference evidence="4" key="1">
    <citation type="submission" date="2022-10" db="EMBL/GenBank/DDBJ databases">
        <title>Tapping the CABI collections for fungal endophytes: first genome assemblies for Collariella, Neodidymelliopsis, Ascochyta clinopodiicola, Didymella pomorum, Didymosphaeria variabile, Neocosmospora piperis and Neocucurbitaria cava.</title>
        <authorList>
            <person name="Hill R."/>
        </authorList>
    </citation>
    <scope>NUCLEOTIDE SEQUENCE</scope>
    <source>
        <strain evidence="4">IMI 356815</strain>
    </source>
</reference>
<feature type="region of interest" description="Disordered" evidence="3">
    <location>
        <begin position="638"/>
        <end position="663"/>
    </location>
</feature>
<evidence type="ECO:0008006" key="6">
    <source>
        <dbReference type="Google" id="ProtNLM"/>
    </source>
</evidence>
<dbReference type="GeneID" id="80914548"/>
<keyword evidence="2" id="KW-0539">Nucleus</keyword>
<gene>
    <name evidence="4" type="ORF">N0V89_011018</name>
</gene>
<evidence type="ECO:0000313" key="4">
    <source>
        <dbReference type="EMBL" id="KAJ4347082.1"/>
    </source>
</evidence>
<feature type="region of interest" description="Disordered" evidence="3">
    <location>
        <begin position="1"/>
        <end position="37"/>
    </location>
</feature>
<comment type="caution">
    <text evidence="4">The sequence shown here is derived from an EMBL/GenBank/DDBJ whole genome shotgun (WGS) entry which is preliminary data.</text>
</comment>
<dbReference type="InterPro" id="IPR021858">
    <property type="entry name" value="Fun_TF"/>
</dbReference>
<evidence type="ECO:0000313" key="5">
    <source>
        <dbReference type="Proteomes" id="UP001140513"/>
    </source>
</evidence>
<dbReference type="GO" id="GO:0000976">
    <property type="term" value="F:transcription cis-regulatory region binding"/>
    <property type="evidence" value="ECO:0007669"/>
    <property type="project" value="TreeGrafter"/>
</dbReference>
<dbReference type="OrthoDB" id="3886144at2759"/>
<dbReference type="GO" id="GO:0045944">
    <property type="term" value="P:positive regulation of transcription by RNA polymerase II"/>
    <property type="evidence" value="ECO:0007669"/>
    <property type="project" value="TreeGrafter"/>
</dbReference>
<organism evidence="4 5">
    <name type="scientific">Didymosphaeria variabile</name>
    <dbReference type="NCBI Taxonomy" id="1932322"/>
    <lineage>
        <taxon>Eukaryota</taxon>
        <taxon>Fungi</taxon>
        <taxon>Dikarya</taxon>
        <taxon>Ascomycota</taxon>
        <taxon>Pezizomycotina</taxon>
        <taxon>Dothideomycetes</taxon>
        <taxon>Pleosporomycetidae</taxon>
        <taxon>Pleosporales</taxon>
        <taxon>Massarineae</taxon>
        <taxon>Didymosphaeriaceae</taxon>
        <taxon>Didymosphaeria</taxon>
    </lineage>
</organism>
<keyword evidence="5" id="KW-1185">Reference proteome</keyword>
<evidence type="ECO:0000256" key="3">
    <source>
        <dbReference type="SAM" id="MobiDB-lite"/>
    </source>
</evidence>
<name>A0A9W8XD98_9PLEO</name>
<feature type="region of interest" description="Disordered" evidence="3">
    <location>
        <begin position="100"/>
        <end position="151"/>
    </location>
</feature>
<accession>A0A9W8XD98</accession>
<dbReference type="Pfam" id="PF11951">
    <property type="entry name" value="Fungal_trans_2"/>
    <property type="match status" value="1"/>
</dbReference>
<feature type="region of interest" description="Disordered" evidence="3">
    <location>
        <begin position="202"/>
        <end position="231"/>
    </location>
</feature>
<dbReference type="AlphaFoldDB" id="A0A9W8XD98"/>
<comment type="subcellular location">
    <subcellularLocation>
        <location evidence="1">Nucleus</location>
    </subcellularLocation>
</comment>